<dbReference type="SUPFAM" id="SSF51735">
    <property type="entry name" value="NAD(P)-binding Rossmann-fold domains"/>
    <property type="match status" value="1"/>
</dbReference>
<dbReference type="EMBL" id="HBJA01080660">
    <property type="protein sequence ID" value="CAE0817039.1"/>
    <property type="molecule type" value="Transcribed_RNA"/>
</dbReference>
<dbReference type="PANTHER" id="PTHR24322:SF736">
    <property type="entry name" value="RETINOL DEHYDROGENASE 10"/>
    <property type="match status" value="1"/>
</dbReference>
<accession>A0A7S4FW44</accession>
<dbReference type="Gene3D" id="3.40.50.720">
    <property type="entry name" value="NAD(P)-binding Rossmann-like Domain"/>
    <property type="match status" value="1"/>
</dbReference>
<proteinExistence type="inferred from homology"/>
<dbReference type="InterPro" id="IPR036291">
    <property type="entry name" value="NAD(P)-bd_dom_sf"/>
</dbReference>
<gene>
    <name evidence="5" type="ORF">EGYM00163_LOCUS28201</name>
</gene>
<keyword evidence="4" id="KW-0732">Signal</keyword>
<evidence type="ECO:0000313" key="5">
    <source>
        <dbReference type="EMBL" id="CAE0817039.1"/>
    </source>
</evidence>
<reference evidence="5" key="1">
    <citation type="submission" date="2021-01" db="EMBL/GenBank/DDBJ databases">
        <authorList>
            <person name="Corre E."/>
            <person name="Pelletier E."/>
            <person name="Niang G."/>
            <person name="Scheremetjew M."/>
            <person name="Finn R."/>
            <person name="Kale V."/>
            <person name="Holt S."/>
            <person name="Cochrane G."/>
            <person name="Meng A."/>
            <person name="Brown T."/>
            <person name="Cohen L."/>
        </authorList>
    </citation>
    <scope>NUCLEOTIDE SEQUENCE</scope>
    <source>
        <strain evidence="5">CCMP1594</strain>
    </source>
</reference>
<keyword evidence="2" id="KW-0560">Oxidoreductase</keyword>
<comment type="similarity">
    <text evidence="1 3">Belongs to the short-chain dehydrogenases/reductases (SDR) family.</text>
</comment>
<dbReference type="InterPro" id="IPR020904">
    <property type="entry name" value="Sc_DH/Rdtase_CS"/>
</dbReference>
<evidence type="ECO:0000256" key="1">
    <source>
        <dbReference type="ARBA" id="ARBA00006484"/>
    </source>
</evidence>
<sequence>MIGRAVVGCGLIAGAAALYSQMGAADFSVEGKTVLVTGAAMGMGKIYAQKAVAEKAGRVVLWDVNEVGLQKTAQELKDVGGNVQIQVVNVADAKNVAEAAAATLKGGKVDVLFNNAGIVKGKRFWEHDNVRDTELTMKINALGPMYITHEFLPAMLESQSPCRIINVASAAGLNPNPNMTVYCASKAAALNWSESLRIELEQTGNDHVKVTTVCPSYISTGMFDGVKAPLLTPILTPEYVTGEVWTAMKSGRPLLLMPWTVHFSMMSRGVLPVRAFDFMCGKIFGVYNTMDQFKGRGPEPTKK</sequence>
<evidence type="ECO:0000256" key="4">
    <source>
        <dbReference type="SAM" id="SignalP"/>
    </source>
</evidence>
<feature type="signal peptide" evidence="4">
    <location>
        <begin position="1"/>
        <end position="17"/>
    </location>
</feature>
<dbReference type="PRINTS" id="PR00080">
    <property type="entry name" value="SDRFAMILY"/>
</dbReference>
<dbReference type="PROSITE" id="PS00061">
    <property type="entry name" value="ADH_SHORT"/>
    <property type="match status" value="1"/>
</dbReference>
<dbReference type="PANTHER" id="PTHR24322">
    <property type="entry name" value="PKSB"/>
    <property type="match status" value="1"/>
</dbReference>
<dbReference type="InterPro" id="IPR002347">
    <property type="entry name" value="SDR_fam"/>
</dbReference>
<evidence type="ECO:0000256" key="2">
    <source>
        <dbReference type="ARBA" id="ARBA00023002"/>
    </source>
</evidence>
<dbReference type="AlphaFoldDB" id="A0A7S4FW44"/>
<organism evidence="5">
    <name type="scientific">Eutreptiella gymnastica</name>
    <dbReference type="NCBI Taxonomy" id="73025"/>
    <lineage>
        <taxon>Eukaryota</taxon>
        <taxon>Discoba</taxon>
        <taxon>Euglenozoa</taxon>
        <taxon>Euglenida</taxon>
        <taxon>Spirocuta</taxon>
        <taxon>Euglenophyceae</taxon>
        <taxon>Eutreptiales</taxon>
        <taxon>Eutreptiaceae</taxon>
        <taxon>Eutreptiella</taxon>
    </lineage>
</organism>
<dbReference type="PRINTS" id="PR00081">
    <property type="entry name" value="GDHRDH"/>
</dbReference>
<dbReference type="Pfam" id="PF00106">
    <property type="entry name" value="adh_short"/>
    <property type="match status" value="1"/>
</dbReference>
<dbReference type="GO" id="GO:0016616">
    <property type="term" value="F:oxidoreductase activity, acting on the CH-OH group of donors, NAD or NADP as acceptor"/>
    <property type="evidence" value="ECO:0007669"/>
    <property type="project" value="TreeGrafter"/>
</dbReference>
<protein>
    <submittedName>
        <fullName evidence="5">Uncharacterized protein</fullName>
    </submittedName>
</protein>
<feature type="chain" id="PRO_5030700545" evidence="4">
    <location>
        <begin position="18"/>
        <end position="303"/>
    </location>
</feature>
<name>A0A7S4FW44_9EUGL</name>
<evidence type="ECO:0000256" key="3">
    <source>
        <dbReference type="RuleBase" id="RU000363"/>
    </source>
</evidence>